<dbReference type="InterPro" id="IPR036259">
    <property type="entry name" value="MFS_trans_sf"/>
</dbReference>
<feature type="transmembrane region" description="Helical" evidence="3">
    <location>
        <begin position="259"/>
        <end position="277"/>
    </location>
</feature>
<feature type="compositionally biased region" description="Low complexity" evidence="2">
    <location>
        <begin position="7"/>
        <end position="31"/>
    </location>
</feature>
<name>A0A6P6Y2E5_DERPT</name>
<dbReference type="OrthoDB" id="2213137at2759"/>
<evidence type="ECO:0000256" key="1">
    <source>
        <dbReference type="ARBA" id="ARBA00004141"/>
    </source>
</evidence>
<protein>
    <submittedName>
        <fullName evidence="6">Monocarboxylate transporter 12-like</fullName>
    </submittedName>
</protein>
<keyword evidence="3" id="KW-0812">Transmembrane</keyword>
<dbReference type="CDD" id="cd17352">
    <property type="entry name" value="MFS_MCT_SLC16"/>
    <property type="match status" value="1"/>
</dbReference>
<dbReference type="InterPro" id="IPR050327">
    <property type="entry name" value="Proton-linked_MCT"/>
</dbReference>
<dbReference type="PROSITE" id="PS50850">
    <property type="entry name" value="MFS"/>
    <property type="match status" value="1"/>
</dbReference>
<keyword evidence="3" id="KW-0472">Membrane</keyword>
<keyword evidence="3" id="KW-1133">Transmembrane helix</keyword>
<evidence type="ECO:0000256" key="3">
    <source>
        <dbReference type="SAM" id="Phobius"/>
    </source>
</evidence>
<dbReference type="KEGG" id="dpte:113793790"/>
<feature type="domain" description="Major facilitator superfamily (MFS) profile" evidence="4">
    <location>
        <begin position="101"/>
        <end position="604"/>
    </location>
</feature>
<dbReference type="Proteomes" id="UP000515146">
    <property type="component" value="Unplaced"/>
</dbReference>
<feature type="transmembrane region" description="Helical" evidence="3">
    <location>
        <begin position="482"/>
        <end position="506"/>
    </location>
</feature>
<evidence type="ECO:0000256" key="2">
    <source>
        <dbReference type="SAM" id="MobiDB-lite"/>
    </source>
</evidence>
<dbReference type="Pfam" id="PF07690">
    <property type="entry name" value="MFS_1"/>
    <property type="match status" value="1"/>
</dbReference>
<dbReference type="SUPFAM" id="SSF103473">
    <property type="entry name" value="MFS general substrate transporter"/>
    <property type="match status" value="1"/>
</dbReference>
<feature type="transmembrane region" description="Helical" evidence="3">
    <location>
        <begin position="228"/>
        <end position="253"/>
    </location>
</feature>
<evidence type="ECO:0000259" key="4">
    <source>
        <dbReference type="PROSITE" id="PS50850"/>
    </source>
</evidence>
<gene>
    <name evidence="6" type="primary">LOC113793790</name>
</gene>
<feature type="transmembrane region" description="Helical" evidence="3">
    <location>
        <begin position="550"/>
        <end position="572"/>
    </location>
</feature>
<keyword evidence="5" id="KW-1185">Reference proteome</keyword>
<reference evidence="6" key="1">
    <citation type="submission" date="2025-08" db="UniProtKB">
        <authorList>
            <consortium name="RefSeq"/>
        </authorList>
    </citation>
    <scope>IDENTIFICATION</scope>
    <source>
        <strain evidence="6">Airmid</strain>
    </source>
</reference>
<feature type="transmembrane region" description="Helical" evidence="3">
    <location>
        <begin position="449"/>
        <end position="470"/>
    </location>
</feature>
<feature type="transmembrane region" description="Helical" evidence="3">
    <location>
        <begin position="101"/>
        <end position="127"/>
    </location>
</feature>
<feature type="transmembrane region" description="Helical" evidence="3">
    <location>
        <begin position="512"/>
        <end position="538"/>
    </location>
</feature>
<feature type="transmembrane region" description="Helical" evidence="3">
    <location>
        <begin position="578"/>
        <end position="599"/>
    </location>
</feature>
<evidence type="ECO:0000313" key="5">
    <source>
        <dbReference type="Proteomes" id="UP000515146"/>
    </source>
</evidence>
<proteinExistence type="predicted"/>
<dbReference type="InterPro" id="IPR020846">
    <property type="entry name" value="MFS_dom"/>
</dbReference>
<comment type="subcellular location">
    <subcellularLocation>
        <location evidence="1">Membrane</location>
        <topology evidence="1">Multi-pass membrane protein</topology>
    </subcellularLocation>
</comment>
<dbReference type="PANTHER" id="PTHR11360">
    <property type="entry name" value="MONOCARBOXYLATE TRANSPORTER"/>
    <property type="match status" value="1"/>
</dbReference>
<feature type="region of interest" description="Disordered" evidence="2">
    <location>
        <begin position="1"/>
        <end position="31"/>
    </location>
</feature>
<dbReference type="GO" id="GO:0008028">
    <property type="term" value="F:monocarboxylic acid transmembrane transporter activity"/>
    <property type="evidence" value="ECO:0007669"/>
    <property type="project" value="TreeGrafter"/>
</dbReference>
<feature type="transmembrane region" description="Helical" evidence="3">
    <location>
        <begin position="139"/>
        <end position="159"/>
    </location>
</feature>
<dbReference type="OMA" id="FRGVACI"/>
<feature type="transmembrane region" description="Helical" evidence="3">
    <location>
        <begin position="410"/>
        <end position="429"/>
    </location>
</feature>
<dbReference type="InParanoid" id="A0A6P6Y2E5"/>
<dbReference type="InterPro" id="IPR011701">
    <property type="entry name" value="MFS"/>
</dbReference>
<feature type="region of interest" description="Disordered" evidence="2">
    <location>
        <begin position="287"/>
        <end position="310"/>
    </location>
</feature>
<feature type="transmembrane region" description="Helical" evidence="3">
    <location>
        <begin position="192"/>
        <end position="216"/>
    </location>
</feature>
<organism evidence="5 6">
    <name type="scientific">Dermatophagoides pteronyssinus</name>
    <name type="common">European house dust mite</name>
    <dbReference type="NCBI Taxonomy" id="6956"/>
    <lineage>
        <taxon>Eukaryota</taxon>
        <taxon>Metazoa</taxon>
        <taxon>Ecdysozoa</taxon>
        <taxon>Arthropoda</taxon>
        <taxon>Chelicerata</taxon>
        <taxon>Arachnida</taxon>
        <taxon>Acari</taxon>
        <taxon>Acariformes</taxon>
        <taxon>Sarcoptiformes</taxon>
        <taxon>Astigmata</taxon>
        <taxon>Psoroptidia</taxon>
        <taxon>Analgoidea</taxon>
        <taxon>Pyroglyphidae</taxon>
        <taxon>Dermatophagoidinae</taxon>
        <taxon>Dermatophagoides</taxon>
    </lineage>
</organism>
<dbReference type="Gene3D" id="1.20.1250.20">
    <property type="entry name" value="MFS general substrate transporter like domains"/>
    <property type="match status" value="2"/>
</dbReference>
<dbReference type="AlphaFoldDB" id="A0A6P6Y2E5"/>
<dbReference type="GeneID" id="113793790"/>
<sequence>MILQIDNSNLNHNNNNHETMNNNNNNNSIGKKLSSIKKKKSQQLTTLNVENFATNDENNIITPTINIRKATGDSSKCVINVDEPNIIISSNDHHQPPDGGYGWIVVFASFMCNLTVDGICYTFGIFLPHFLDYFGSNEAITALTGSLLSGCYMTVGVFVSSLVNRYGCRPITIIGSIMAAIAFAISTRASNVYILLLTYGVVTGCSFGFIYLPSIVSVGHYFTEKRAFATGIAVCGSGMGAFIFSPFCQFLLANYDWKQSLSILAICIGCCSFYGLLMKPLPMNNNNDDDDNQNNHLKRNSTYKSNQSIASVGNRRYNHHRSTLSMNNKSSLSVNKSSMSVNKSSLSVNKSSMSVNKSSMSVSSKYSNYSRRSFVQRPRTWTITSQLTDMEAMENRIDVKDVLDFSVLKIAPMALLAISNVFGMIGYYIPYVYIVRFATEEFDIKGTKAAWILSAIGISNVVGRLAFGLISDRFSGTNICFGLIRISALLINNVCLLIAGLSVMAIPFCQSYWILMAISVLFGFTISSYMSLTSIILVDILSLELLTTTFGLICCVRGLSAIAGPPLAGLLYDLTLSYTGVFLSAGLLLCISSMISFTVHRYEYFD</sequence>
<evidence type="ECO:0000313" key="6">
    <source>
        <dbReference type="RefSeq" id="XP_027199663.1"/>
    </source>
</evidence>
<dbReference type="GO" id="GO:0016020">
    <property type="term" value="C:membrane"/>
    <property type="evidence" value="ECO:0007669"/>
    <property type="project" value="UniProtKB-SubCell"/>
</dbReference>
<feature type="transmembrane region" description="Helical" evidence="3">
    <location>
        <begin position="166"/>
        <end position="186"/>
    </location>
</feature>
<accession>A0A6P6Y2E5</accession>
<dbReference type="RefSeq" id="XP_027199663.1">
    <property type="nucleotide sequence ID" value="XM_027343862.1"/>
</dbReference>
<dbReference type="PANTHER" id="PTHR11360:SF286">
    <property type="entry name" value="GH22266P"/>
    <property type="match status" value="1"/>
</dbReference>